<comment type="caution">
    <text evidence="3">The sequence shown here is derived from an EMBL/GenBank/DDBJ whole genome shotgun (WGS) entry which is preliminary data.</text>
</comment>
<evidence type="ECO:0008006" key="5">
    <source>
        <dbReference type="Google" id="ProtNLM"/>
    </source>
</evidence>
<feature type="compositionally biased region" description="Polar residues" evidence="1">
    <location>
        <begin position="297"/>
        <end position="307"/>
    </location>
</feature>
<dbReference type="OrthoDB" id="3267422at2759"/>
<evidence type="ECO:0000256" key="2">
    <source>
        <dbReference type="SAM" id="Phobius"/>
    </source>
</evidence>
<keyword evidence="2" id="KW-1133">Transmembrane helix</keyword>
<name>A0A8H5HMT7_9AGAR</name>
<feature type="transmembrane region" description="Helical" evidence="2">
    <location>
        <begin position="243"/>
        <end position="265"/>
    </location>
</feature>
<reference evidence="3 4" key="1">
    <citation type="journal article" date="2020" name="ISME J.">
        <title>Uncovering the hidden diversity of litter-decomposition mechanisms in mushroom-forming fungi.</title>
        <authorList>
            <person name="Floudas D."/>
            <person name="Bentzer J."/>
            <person name="Ahren D."/>
            <person name="Johansson T."/>
            <person name="Persson P."/>
            <person name="Tunlid A."/>
        </authorList>
    </citation>
    <scope>NUCLEOTIDE SEQUENCE [LARGE SCALE GENOMIC DNA]</scope>
    <source>
        <strain evidence="3 4">CBS 406.79</strain>
    </source>
</reference>
<accession>A0A8H5HMT7</accession>
<keyword evidence="2" id="KW-0812">Transmembrane</keyword>
<keyword evidence="2" id="KW-0472">Membrane</keyword>
<feature type="region of interest" description="Disordered" evidence="1">
    <location>
        <begin position="215"/>
        <end position="235"/>
    </location>
</feature>
<gene>
    <name evidence="3" type="ORF">D9757_006648</name>
</gene>
<dbReference type="EMBL" id="JAACJN010000036">
    <property type="protein sequence ID" value="KAF5386356.1"/>
    <property type="molecule type" value="Genomic_DNA"/>
</dbReference>
<protein>
    <recommendedName>
        <fullName evidence="5">Mid2 domain-containing protein</fullName>
    </recommendedName>
</protein>
<dbReference type="AlphaFoldDB" id="A0A8H5HMT7"/>
<evidence type="ECO:0000256" key="1">
    <source>
        <dbReference type="SAM" id="MobiDB-lite"/>
    </source>
</evidence>
<evidence type="ECO:0000313" key="3">
    <source>
        <dbReference type="EMBL" id="KAF5386356.1"/>
    </source>
</evidence>
<feature type="compositionally biased region" description="Polar residues" evidence="1">
    <location>
        <begin position="275"/>
        <end position="289"/>
    </location>
</feature>
<keyword evidence="4" id="KW-1185">Reference proteome</keyword>
<sequence>MRMRMLARWWYLINVQTLVLFCLFLSTPFHGTRRVWAQQAGSLQNISIANTSPQITYSPFVCNITGSDSFDSSCLGGWQVLTVGGTTVVSTQGAGPLGVNIVPQMFLRFQASALFFSTSSTSNATFNIAASAGNTSVSVPANSSVGNAALFNLPENETTTLTLTFVPGQLPAHLDIGNITTEVTTNSSLSSILPTQTLPPSISLPTFTPLTSTASFTSTSSNTLSPTTQSSSNSKHKQLVADAVGLTLGLGLGLTLFSSLAFYIWKRRRRRQSSESGSEWQYNGSSPQGQRAFALRQTDNSDSTRWF</sequence>
<feature type="compositionally biased region" description="Low complexity" evidence="1">
    <location>
        <begin position="215"/>
        <end position="233"/>
    </location>
</feature>
<evidence type="ECO:0000313" key="4">
    <source>
        <dbReference type="Proteomes" id="UP000518752"/>
    </source>
</evidence>
<organism evidence="3 4">
    <name type="scientific">Collybiopsis confluens</name>
    <dbReference type="NCBI Taxonomy" id="2823264"/>
    <lineage>
        <taxon>Eukaryota</taxon>
        <taxon>Fungi</taxon>
        <taxon>Dikarya</taxon>
        <taxon>Basidiomycota</taxon>
        <taxon>Agaricomycotina</taxon>
        <taxon>Agaricomycetes</taxon>
        <taxon>Agaricomycetidae</taxon>
        <taxon>Agaricales</taxon>
        <taxon>Marasmiineae</taxon>
        <taxon>Omphalotaceae</taxon>
        <taxon>Collybiopsis</taxon>
    </lineage>
</organism>
<dbReference type="Proteomes" id="UP000518752">
    <property type="component" value="Unassembled WGS sequence"/>
</dbReference>
<proteinExistence type="predicted"/>
<feature type="region of interest" description="Disordered" evidence="1">
    <location>
        <begin position="275"/>
        <end position="307"/>
    </location>
</feature>